<evidence type="ECO:0000313" key="4">
    <source>
        <dbReference type="Proteomes" id="UP000536909"/>
    </source>
</evidence>
<evidence type="ECO:0000313" key="3">
    <source>
        <dbReference type="Proteomes" id="UP000308000"/>
    </source>
</evidence>
<reference evidence="2 3" key="1">
    <citation type="submission" date="2019-04" db="EMBL/GenBank/DDBJ databases">
        <title>Deinococcus metalilatus MA1002 mutant No.5.</title>
        <authorList>
            <person name="Park W."/>
            <person name="Park C."/>
        </authorList>
    </citation>
    <scope>NUCLEOTIDE SEQUENCE [LARGE SCALE GENOMIC DNA]</scope>
    <source>
        <strain evidence="2 3">MA1002-m5</strain>
    </source>
</reference>
<dbReference type="AlphaFoldDB" id="A0AAJ5JYA6"/>
<reference evidence="1 4" key="2">
    <citation type="submission" date="2020-08" db="EMBL/GenBank/DDBJ databases">
        <title>Genomic Encyclopedia of Type Strains, Phase IV (KMG-IV): sequencing the most valuable type-strain genomes for metagenomic binning, comparative biology and taxonomic classification.</title>
        <authorList>
            <person name="Goeker M."/>
        </authorList>
    </citation>
    <scope>NUCLEOTIDE SEQUENCE [LARGE SCALE GENOMIC DNA]</scope>
    <source>
        <strain evidence="1 4">DSM 105434</strain>
    </source>
</reference>
<dbReference type="EMBL" id="JACHFV010000003">
    <property type="protein sequence ID" value="MBB5294254.1"/>
    <property type="molecule type" value="Genomic_DNA"/>
</dbReference>
<keyword evidence="4" id="KW-1185">Reference proteome</keyword>
<comment type="caution">
    <text evidence="2">The sequence shown here is derived from an EMBL/GenBank/DDBJ whole genome shotgun (WGS) entry which is preliminary data.</text>
</comment>
<evidence type="ECO:0000313" key="2">
    <source>
        <dbReference type="EMBL" id="TLK27889.1"/>
    </source>
</evidence>
<dbReference type="Proteomes" id="UP000308000">
    <property type="component" value="Unassembled WGS sequence"/>
</dbReference>
<dbReference type="EMBL" id="VBRC01000005">
    <property type="protein sequence ID" value="TLK27889.1"/>
    <property type="molecule type" value="Genomic_DNA"/>
</dbReference>
<accession>A0AAJ5JYA6</accession>
<gene>
    <name evidence="2" type="ORF">FCS05_08180</name>
    <name evidence="1" type="ORF">HNQ10_001068</name>
</gene>
<sequence length="120" mass="12562">MPESPPSPVRPDVTLLRRSRLLAWPGVLTLLSVLAVVLGHQPHVTDPGQRVTAGSVAPALPEVRPTPQPTPGPLLLTAAPPEPFRLAHLSAQAPAPLGAWTPPTLPRSLALLGRRQTDGG</sequence>
<name>A0AAJ5JYA6_9DEIO</name>
<dbReference type="RefSeq" id="WP_129119320.1">
    <property type="nucleotide sequence ID" value="NZ_BSUI01000016.1"/>
</dbReference>
<dbReference type="Proteomes" id="UP000536909">
    <property type="component" value="Unassembled WGS sequence"/>
</dbReference>
<proteinExistence type="predicted"/>
<organism evidence="2 3">
    <name type="scientific">Deinococcus metallilatus</name>
    <dbReference type="NCBI Taxonomy" id="1211322"/>
    <lineage>
        <taxon>Bacteria</taxon>
        <taxon>Thermotogati</taxon>
        <taxon>Deinococcota</taxon>
        <taxon>Deinococci</taxon>
        <taxon>Deinococcales</taxon>
        <taxon>Deinococcaceae</taxon>
        <taxon>Deinococcus</taxon>
    </lineage>
</organism>
<evidence type="ECO:0000313" key="1">
    <source>
        <dbReference type="EMBL" id="MBB5294254.1"/>
    </source>
</evidence>
<protein>
    <submittedName>
        <fullName evidence="2">Uncharacterized protein</fullName>
    </submittedName>
</protein>